<dbReference type="GO" id="GO:0004523">
    <property type="term" value="F:RNA-DNA hybrid ribonuclease activity"/>
    <property type="evidence" value="ECO:0007669"/>
    <property type="project" value="InterPro"/>
</dbReference>
<name>A0A2M6R9A4_9BACT</name>
<dbReference type="PANTHER" id="PTHR46387">
    <property type="entry name" value="POLYNUCLEOTIDYL TRANSFERASE, RIBONUCLEASE H-LIKE SUPERFAMILY PROTEIN"/>
    <property type="match status" value="1"/>
</dbReference>
<dbReference type="InterPro" id="IPR002156">
    <property type="entry name" value="RNaseH_domain"/>
</dbReference>
<dbReference type="Pfam" id="PF13456">
    <property type="entry name" value="RVT_3"/>
    <property type="match status" value="1"/>
</dbReference>
<feature type="domain" description="RNase H type-1" evidence="1">
    <location>
        <begin position="1"/>
        <end position="134"/>
    </location>
</feature>
<dbReference type="PANTHER" id="PTHR46387:SF2">
    <property type="entry name" value="RIBONUCLEASE HI"/>
    <property type="match status" value="1"/>
</dbReference>
<comment type="caution">
    <text evidence="2">The sequence shown here is derived from an EMBL/GenBank/DDBJ whole genome shotgun (WGS) entry which is preliminary data.</text>
</comment>
<accession>A0A2M6R9A4</accession>
<dbReference type="AlphaFoldDB" id="A0A2M6R9A4"/>
<dbReference type="CDD" id="cd09279">
    <property type="entry name" value="RNase_HI_like"/>
    <property type="match status" value="1"/>
</dbReference>
<dbReference type="InterPro" id="IPR036397">
    <property type="entry name" value="RNaseH_sf"/>
</dbReference>
<dbReference type="EMBL" id="PEZX01000019">
    <property type="protein sequence ID" value="PIS07077.1"/>
    <property type="molecule type" value="Genomic_DNA"/>
</dbReference>
<evidence type="ECO:0000313" key="3">
    <source>
        <dbReference type="Proteomes" id="UP000231162"/>
    </source>
</evidence>
<dbReference type="GO" id="GO:0003676">
    <property type="term" value="F:nucleic acid binding"/>
    <property type="evidence" value="ECO:0007669"/>
    <property type="project" value="InterPro"/>
</dbReference>
<proteinExistence type="predicted"/>
<dbReference type="Proteomes" id="UP000231162">
    <property type="component" value="Unassembled WGS sequence"/>
</dbReference>
<organism evidence="2 3">
    <name type="scientific">Candidatus Berkelbacteria bacterium CG10_big_fil_rev_8_21_14_0_10_43_14</name>
    <dbReference type="NCBI Taxonomy" id="1974515"/>
    <lineage>
        <taxon>Bacteria</taxon>
        <taxon>Candidatus Berkelbacteria</taxon>
    </lineage>
</organism>
<evidence type="ECO:0000313" key="2">
    <source>
        <dbReference type="EMBL" id="PIS07077.1"/>
    </source>
</evidence>
<gene>
    <name evidence="2" type="ORF">COT79_01195</name>
</gene>
<dbReference type="SUPFAM" id="SSF53098">
    <property type="entry name" value="Ribonuclease H-like"/>
    <property type="match status" value="1"/>
</dbReference>
<evidence type="ECO:0000259" key="1">
    <source>
        <dbReference type="PROSITE" id="PS50879"/>
    </source>
</evidence>
<dbReference type="PROSITE" id="PS50879">
    <property type="entry name" value="RNASE_H_1"/>
    <property type="match status" value="1"/>
</dbReference>
<protein>
    <submittedName>
        <fullName evidence="2">Ribonuclease H</fullName>
    </submittedName>
</protein>
<dbReference type="Gene3D" id="3.30.420.10">
    <property type="entry name" value="Ribonuclease H-like superfamily/Ribonuclease H"/>
    <property type="match status" value="1"/>
</dbReference>
<sequence length="145" mass="16297">MIYVYTDGGSRGNPGPAGCGVVIQKCIDGKCATIGEYHRYIGETTNNQAEYQALLLALDELSKLNPTQKVLFHLDSRLVVEQIKGTYKMKNAGLKPLFDRVKQQLDTFHGGYQFEYIPRERNAHADRLANKAMDEGMRSTNEQVL</sequence>
<dbReference type="InterPro" id="IPR012337">
    <property type="entry name" value="RNaseH-like_sf"/>
</dbReference>
<reference evidence="3" key="1">
    <citation type="submission" date="2017-09" db="EMBL/GenBank/DDBJ databases">
        <title>Depth-based differentiation of microbial function through sediment-hosted aquifers and enrichment of novel symbionts in the deep terrestrial subsurface.</title>
        <authorList>
            <person name="Probst A.J."/>
            <person name="Ladd B."/>
            <person name="Jarett J.K."/>
            <person name="Geller-Mcgrath D.E."/>
            <person name="Sieber C.M.K."/>
            <person name="Emerson J.B."/>
            <person name="Anantharaman K."/>
            <person name="Thomas B.C."/>
            <person name="Malmstrom R."/>
            <person name="Stieglmeier M."/>
            <person name="Klingl A."/>
            <person name="Woyke T."/>
            <person name="Ryan C.M."/>
            <person name="Banfield J.F."/>
        </authorList>
    </citation>
    <scope>NUCLEOTIDE SEQUENCE [LARGE SCALE GENOMIC DNA]</scope>
</reference>